<name>A0AAW1Q590_9CHLO</name>
<evidence type="ECO:0000256" key="2">
    <source>
        <dbReference type="SAM" id="SignalP"/>
    </source>
</evidence>
<reference evidence="5 6" key="1">
    <citation type="journal article" date="2024" name="Nat. Commun.">
        <title>Phylogenomics reveals the evolutionary origins of lichenization in chlorophyte algae.</title>
        <authorList>
            <person name="Puginier C."/>
            <person name="Libourel C."/>
            <person name="Otte J."/>
            <person name="Skaloud P."/>
            <person name="Haon M."/>
            <person name="Grisel S."/>
            <person name="Petersen M."/>
            <person name="Berrin J.G."/>
            <person name="Delaux P.M."/>
            <person name="Dal Grande F."/>
            <person name="Keller J."/>
        </authorList>
    </citation>
    <scope>NUCLEOTIDE SEQUENCE [LARGE SCALE GENOMIC DNA]</scope>
    <source>
        <strain evidence="5 6">SAG 2043</strain>
    </source>
</reference>
<feature type="region of interest" description="Disordered" evidence="1">
    <location>
        <begin position="506"/>
        <end position="526"/>
    </location>
</feature>
<dbReference type="InterPro" id="IPR011009">
    <property type="entry name" value="Kinase-like_dom_sf"/>
</dbReference>
<proteinExistence type="predicted"/>
<dbReference type="Gene3D" id="3.60.40.10">
    <property type="entry name" value="PPM-type phosphatase domain"/>
    <property type="match status" value="2"/>
</dbReference>
<keyword evidence="2" id="KW-0732">Signal</keyword>
<dbReference type="Pfam" id="PF00481">
    <property type="entry name" value="PP2C"/>
    <property type="match status" value="1"/>
</dbReference>
<comment type="caution">
    <text evidence="5">The sequence shown here is derived from an EMBL/GenBank/DDBJ whole genome shotgun (WGS) entry which is preliminary data.</text>
</comment>
<dbReference type="Pfam" id="PF00069">
    <property type="entry name" value="Pkinase"/>
    <property type="match status" value="1"/>
</dbReference>
<evidence type="ECO:0000259" key="3">
    <source>
        <dbReference type="PROSITE" id="PS50011"/>
    </source>
</evidence>
<feature type="domain" description="Protein kinase" evidence="3">
    <location>
        <begin position="381"/>
        <end position="782"/>
    </location>
</feature>
<dbReference type="InterPro" id="IPR001932">
    <property type="entry name" value="PPM-type_phosphatase-like_dom"/>
</dbReference>
<dbReference type="SMART" id="SM00332">
    <property type="entry name" value="PP2Cc"/>
    <property type="match status" value="1"/>
</dbReference>
<dbReference type="SUPFAM" id="SSF81606">
    <property type="entry name" value="PP2C-like"/>
    <property type="match status" value="1"/>
</dbReference>
<dbReference type="EMBL" id="JALJOR010000006">
    <property type="protein sequence ID" value="KAK9815399.1"/>
    <property type="molecule type" value="Genomic_DNA"/>
</dbReference>
<feature type="signal peptide" evidence="2">
    <location>
        <begin position="1"/>
        <end position="25"/>
    </location>
</feature>
<dbReference type="InterPro" id="IPR015655">
    <property type="entry name" value="PP2C"/>
</dbReference>
<dbReference type="GO" id="GO:0004722">
    <property type="term" value="F:protein serine/threonine phosphatase activity"/>
    <property type="evidence" value="ECO:0007669"/>
    <property type="project" value="InterPro"/>
</dbReference>
<dbReference type="PROSITE" id="PS51746">
    <property type="entry name" value="PPM_2"/>
    <property type="match status" value="1"/>
</dbReference>
<evidence type="ECO:0000313" key="5">
    <source>
        <dbReference type="EMBL" id="KAK9815399.1"/>
    </source>
</evidence>
<sequence>MPALLPKQHAAHATLANLALALTLASTFLSHTELQSVSAATTQQHATQDCQPATCYAPGGISLSRGRRARMEDRVVCNPQLTKLQDQVLSLYVVLDGHEGHAASEFAARRLPEALKQHLHQARLNAAGGRVEIDSGGKARLQGELAVSRAIGDLPYRQHGLISEPEFSHQQLSPRDHFLVLASDGVFESLDEAAICGIAQAVASGRHYPPHLHMDADGQPRPHLPAPRFLPALWDPQLQMSQRMLDSVPVDHQALPPLPGVEDMSYIDAQTAIVQRGSSELLPNSAICGAPRHDGLADAGFSGTSQDVGVDGTCTAADQNVPQLGPAQNALVRVIGALPLEQRNMAERLEFWQHRYRQGSLSSAPSLLDHPMQAGGWGSPYNLEQQFARGGFGEVWRAVLRPTAAQQAAGGLEPEGPFVMKRMMTEHGEDVRLSGLREAYFGNLLRQPPHLQATGPGAAPDQQAGSGYDHLVRFMESFEAGTDLWLVFRDEGTSLHSLMYSSTLHTNPFPDSAQPPGPEGRAPGGGGVQMLQPSAWWWRLRQASEGEGVIRDLLFQLIKGLEVLHAANITHRDIKPENLLLQPADLAGDSSACNLRIIDFGSAVDPYSIHHLYGPEGPSDAQQTFEYAPPEAVLGRYWQGTPMVKRTWPYDMWSVGICWLELLMGTPHVFQISAKTRALLHHHLHLDEKSEGERTLAYLLRGYMELCIYPPRPFTRATPPNEPPAQPGQPPGAGTTSAARWRPGGKTTDRPPDFAGAPGSRQRWPGNRRRAGLLELHRAGHP</sequence>
<gene>
    <name evidence="5" type="ORF">WJX72_003040</name>
</gene>
<organism evidence="5 6">
    <name type="scientific">[Myrmecia] bisecta</name>
    <dbReference type="NCBI Taxonomy" id="41462"/>
    <lineage>
        <taxon>Eukaryota</taxon>
        <taxon>Viridiplantae</taxon>
        <taxon>Chlorophyta</taxon>
        <taxon>core chlorophytes</taxon>
        <taxon>Trebouxiophyceae</taxon>
        <taxon>Trebouxiales</taxon>
        <taxon>Trebouxiaceae</taxon>
        <taxon>Myrmecia</taxon>
    </lineage>
</organism>
<dbReference type="InterPro" id="IPR036457">
    <property type="entry name" value="PPM-type-like_dom_sf"/>
</dbReference>
<protein>
    <submittedName>
        <fullName evidence="5">Uncharacterized protein</fullName>
    </submittedName>
</protein>
<dbReference type="GO" id="GO:0005524">
    <property type="term" value="F:ATP binding"/>
    <property type="evidence" value="ECO:0007669"/>
    <property type="project" value="InterPro"/>
</dbReference>
<evidence type="ECO:0000313" key="6">
    <source>
        <dbReference type="Proteomes" id="UP001489004"/>
    </source>
</evidence>
<evidence type="ECO:0000256" key="1">
    <source>
        <dbReference type="SAM" id="MobiDB-lite"/>
    </source>
</evidence>
<dbReference type="SUPFAM" id="SSF56112">
    <property type="entry name" value="Protein kinase-like (PK-like)"/>
    <property type="match status" value="1"/>
</dbReference>
<dbReference type="Gene3D" id="1.10.510.10">
    <property type="entry name" value="Transferase(Phosphotransferase) domain 1"/>
    <property type="match status" value="1"/>
</dbReference>
<dbReference type="Proteomes" id="UP001489004">
    <property type="component" value="Unassembled WGS sequence"/>
</dbReference>
<dbReference type="PANTHER" id="PTHR47992">
    <property type="entry name" value="PROTEIN PHOSPHATASE"/>
    <property type="match status" value="1"/>
</dbReference>
<feature type="chain" id="PRO_5043340408" evidence="2">
    <location>
        <begin position="26"/>
        <end position="782"/>
    </location>
</feature>
<dbReference type="GO" id="GO:0004672">
    <property type="term" value="F:protein kinase activity"/>
    <property type="evidence" value="ECO:0007669"/>
    <property type="project" value="InterPro"/>
</dbReference>
<evidence type="ECO:0000259" key="4">
    <source>
        <dbReference type="PROSITE" id="PS51746"/>
    </source>
</evidence>
<accession>A0AAW1Q590</accession>
<dbReference type="PROSITE" id="PS00108">
    <property type="entry name" value="PROTEIN_KINASE_ST"/>
    <property type="match status" value="1"/>
</dbReference>
<feature type="compositionally biased region" description="Pro residues" evidence="1">
    <location>
        <begin position="720"/>
        <end position="730"/>
    </location>
</feature>
<dbReference type="AlphaFoldDB" id="A0AAW1Q590"/>
<dbReference type="SMART" id="SM00220">
    <property type="entry name" value="S_TKc"/>
    <property type="match status" value="1"/>
</dbReference>
<feature type="region of interest" description="Disordered" evidence="1">
    <location>
        <begin position="714"/>
        <end position="782"/>
    </location>
</feature>
<feature type="domain" description="PPM-type phosphatase" evidence="4">
    <location>
        <begin position="1"/>
        <end position="271"/>
    </location>
</feature>
<dbReference type="InterPro" id="IPR008271">
    <property type="entry name" value="Ser/Thr_kinase_AS"/>
</dbReference>
<dbReference type="PROSITE" id="PS50011">
    <property type="entry name" value="PROTEIN_KINASE_DOM"/>
    <property type="match status" value="1"/>
</dbReference>
<dbReference type="CDD" id="cd00143">
    <property type="entry name" value="PP2Cc"/>
    <property type="match status" value="1"/>
</dbReference>
<dbReference type="InterPro" id="IPR000719">
    <property type="entry name" value="Prot_kinase_dom"/>
</dbReference>
<keyword evidence="6" id="KW-1185">Reference proteome</keyword>